<gene>
    <name evidence="8" type="primary">nirD</name>
    <name evidence="8" type="ORF">EKG35_17055</name>
</gene>
<dbReference type="InterPro" id="IPR017941">
    <property type="entry name" value="Rieske_2Fe-2S"/>
</dbReference>
<dbReference type="GO" id="GO:0004497">
    <property type="term" value="F:monooxygenase activity"/>
    <property type="evidence" value="ECO:0007669"/>
    <property type="project" value="UniProtKB-ARBA"/>
</dbReference>
<keyword evidence="3" id="KW-0560">Oxidoreductase</keyword>
<keyword evidence="5" id="KW-0411">Iron-sulfur</keyword>
<dbReference type="InterPro" id="IPR012748">
    <property type="entry name" value="Rieske-like_NirD"/>
</dbReference>
<dbReference type="NCBIfam" id="TIGR02378">
    <property type="entry name" value="nirD_assim_sml"/>
    <property type="match status" value="1"/>
</dbReference>
<evidence type="ECO:0000256" key="1">
    <source>
        <dbReference type="ARBA" id="ARBA00022714"/>
    </source>
</evidence>
<dbReference type="EMBL" id="RXNR01000069">
    <property type="protein sequence ID" value="RTQ89009.1"/>
    <property type="molecule type" value="Genomic_DNA"/>
</dbReference>
<dbReference type="OrthoDB" id="593800at2"/>
<evidence type="ECO:0000313" key="9">
    <source>
        <dbReference type="Proteomes" id="UP000276349"/>
    </source>
</evidence>
<accession>A0A431UHI0</accession>
<dbReference type="PANTHER" id="PTHR21496">
    <property type="entry name" value="FERREDOXIN-RELATED"/>
    <property type="match status" value="1"/>
</dbReference>
<dbReference type="GO" id="GO:0008942">
    <property type="term" value="F:nitrite reductase [NAD(P)H] activity"/>
    <property type="evidence" value="ECO:0007669"/>
    <property type="project" value="InterPro"/>
</dbReference>
<evidence type="ECO:0000313" key="8">
    <source>
        <dbReference type="EMBL" id="RTQ89009.1"/>
    </source>
</evidence>
<protein>
    <submittedName>
        <fullName evidence="8">Nitrite reductase small subunit NirD</fullName>
    </submittedName>
</protein>
<dbReference type="AlphaFoldDB" id="A0A431UHI0"/>
<dbReference type="PROSITE" id="PS51296">
    <property type="entry name" value="RIESKE"/>
    <property type="match status" value="1"/>
</dbReference>
<keyword evidence="2" id="KW-0479">Metal-binding</keyword>
<dbReference type="GO" id="GO:0042128">
    <property type="term" value="P:nitrate assimilation"/>
    <property type="evidence" value="ECO:0007669"/>
    <property type="project" value="UniProtKB-KW"/>
</dbReference>
<evidence type="ECO:0000256" key="4">
    <source>
        <dbReference type="ARBA" id="ARBA00023004"/>
    </source>
</evidence>
<feature type="domain" description="Rieske" evidence="7">
    <location>
        <begin position="8"/>
        <end position="103"/>
    </location>
</feature>
<dbReference type="SUPFAM" id="SSF50022">
    <property type="entry name" value="ISP domain"/>
    <property type="match status" value="1"/>
</dbReference>
<keyword evidence="9" id="KW-1185">Reference proteome</keyword>
<dbReference type="PANTHER" id="PTHR21496:SF23">
    <property type="entry name" value="3-PHENYLPROPIONATE_CINNAMIC ACID DIOXYGENASE FERREDOXIN SUBUNIT"/>
    <property type="match status" value="1"/>
</dbReference>
<dbReference type="GO" id="GO:0051537">
    <property type="term" value="F:2 iron, 2 sulfur cluster binding"/>
    <property type="evidence" value="ECO:0007669"/>
    <property type="project" value="UniProtKB-KW"/>
</dbReference>
<sequence>MKQVAERVKLVKVEDIAKDFGKTVRIGELEIALFRLKNGEFYAIENRCPHRGGVLVEGLISGQHVFCPMHDWKIDITTGKVQEPDHGCVKTFEVEVDGDDVYLLLP</sequence>
<dbReference type="Gene3D" id="2.102.10.10">
    <property type="entry name" value="Rieske [2Fe-2S] iron-sulphur domain"/>
    <property type="match status" value="1"/>
</dbReference>
<keyword evidence="6" id="KW-0534">Nitrate assimilation</keyword>
<dbReference type="InterPro" id="IPR036922">
    <property type="entry name" value="Rieske_2Fe-2S_sf"/>
</dbReference>
<dbReference type="GO" id="GO:0016705">
    <property type="term" value="F:oxidoreductase activity, acting on paired donors, with incorporation or reduction of molecular oxygen"/>
    <property type="evidence" value="ECO:0007669"/>
    <property type="project" value="UniProtKB-ARBA"/>
</dbReference>
<reference evidence="8 9" key="1">
    <citation type="submission" date="2018-12" db="EMBL/GenBank/DDBJ databases">
        <authorList>
            <person name="Yu L."/>
        </authorList>
    </citation>
    <scope>NUCLEOTIDE SEQUENCE [LARGE SCALE GENOMIC DNA]</scope>
    <source>
        <strain evidence="8 9">S5H2222</strain>
    </source>
</reference>
<evidence type="ECO:0000256" key="5">
    <source>
        <dbReference type="ARBA" id="ARBA00023014"/>
    </source>
</evidence>
<keyword evidence="1" id="KW-0001">2Fe-2S</keyword>
<name>A0A431UHI0_9BACI</name>
<dbReference type="Proteomes" id="UP000276349">
    <property type="component" value="Unassembled WGS sequence"/>
</dbReference>
<evidence type="ECO:0000259" key="7">
    <source>
        <dbReference type="PROSITE" id="PS51296"/>
    </source>
</evidence>
<dbReference type="Pfam" id="PF00355">
    <property type="entry name" value="Rieske"/>
    <property type="match status" value="1"/>
</dbReference>
<dbReference type="CDD" id="cd03530">
    <property type="entry name" value="Rieske_NirD_small_Bacillus"/>
    <property type="match status" value="1"/>
</dbReference>
<dbReference type="GO" id="GO:0046872">
    <property type="term" value="F:metal ion binding"/>
    <property type="evidence" value="ECO:0007669"/>
    <property type="project" value="UniProtKB-KW"/>
</dbReference>
<comment type="caution">
    <text evidence="8">The sequence shown here is derived from an EMBL/GenBank/DDBJ whole genome shotgun (WGS) entry which is preliminary data.</text>
</comment>
<evidence type="ECO:0000256" key="6">
    <source>
        <dbReference type="ARBA" id="ARBA00023063"/>
    </source>
</evidence>
<dbReference type="RefSeq" id="WP_126295753.1">
    <property type="nucleotide sequence ID" value="NZ_CP185866.1"/>
</dbReference>
<proteinExistence type="predicted"/>
<evidence type="ECO:0000256" key="2">
    <source>
        <dbReference type="ARBA" id="ARBA00022723"/>
    </source>
</evidence>
<keyword evidence="4" id="KW-0408">Iron</keyword>
<evidence type="ECO:0000256" key="3">
    <source>
        <dbReference type="ARBA" id="ARBA00023002"/>
    </source>
</evidence>
<organism evidence="8 9">
    <name type="scientific">Lysinibacillus telephonicus</name>
    <dbReference type="NCBI Taxonomy" id="1714840"/>
    <lineage>
        <taxon>Bacteria</taxon>
        <taxon>Bacillati</taxon>
        <taxon>Bacillota</taxon>
        <taxon>Bacilli</taxon>
        <taxon>Bacillales</taxon>
        <taxon>Bacillaceae</taxon>
        <taxon>Lysinibacillus</taxon>
    </lineage>
</organism>